<dbReference type="InterPro" id="IPR005543">
    <property type="entry name" value="PASTA_dom"/>
</dbReference>
<proteinExistence type="predicted"/>
<accession>B9Y7A6</accession>
<gene>
    <name evidence="2" type="ORF">HOLDEFILI_01701</name>
</gene>
<dbReference type="AlphaFoldDB" id="B9Y7A6"/>
<feature type="domain" description="PASTA" evidence="1">
    <location>
        <begin position="90"/>
        <end position="149"/>
    </location>
</feature>
<organism evidence="2 3">
    <name type="scientific">Holdemania filiformis DSM 12042</name>
    <dbReference type="NCBI Taxonomy" id="545696"/>
    <lineage>
        <taxon>Bacteria</taxon>
        <taxon>Bacillati</taxon>
        <taxon>Bacillota</taxon>
        <taxon>Erysipelotrichia</taxon>
        <taxon>Erysipelotrichales</taxon>
        <taxon>Erysipelotrichaceae</taxon>
        <taxon>Holdemania</taxon>
    </lineage>
</organism>
<evidence type="ECO:0000313" key="2">
    <source>
        <dbReference type="EMBL" id="EEF68114.1"/>
    </source>
</evidence>
<sequence length="149" mass="16352">KSVLRKVAMTYNFAGQQDVSEPSAPSAEIVPIHESTMPSLINHTLTYAQNKLADSECDVIVLGGGEEIIDQFPQAGEMVVTRQKIFLLTDTYQITMPDMNGWTRKEVSGFWKASGLPVKIEGYGKVVSQNIPPGTLVNKQTAIEVVLQE</sequence>
<dbReference type="CDD" id="cd06575">
    <property type="entry name" value="PASTA_Pbp2x-like_2"/>
    <property type="match status" value="1"/>
</dbReference>
<reference evidence="2 3" key="1">
    <citation type="submission" date="2008-12" db="EMBL/GenBank/DDBJ databases">
        <authorList>
            <person name="Fulton L."/>
            <person name="Clifton S."/>
            <person name="Fulton B."/>
            <person name="Xu J."/>
            <person name="Minx P."/>
            <person name="Pepin K.H."/>
            <person name="Johnson M."/>
            <person name="Bhonagiri V."/>
            <person name="Nash W.E."/>
            <person name="Mardis E.R."/>
            <person name="Wilson R.K."/>
        </authorList>
    </citation>
    <scope>NUCLEOTIDE SEQUENCE [LARGE SCALE GENOMIC DNA]</scope>
    <source>
        <strain evidence="2 3">DSM 12042</strain>
    </source>
</reference>
<dbReference type="Gene3D" id="3.30.10.20">
    <property type="match status" value="1"/>
</dbReference>
<dbReference type="STRING" id="545696.HOLDEFILI_01701"/>
<dbReference type="CDD" id="cd06576">
    <property type="entry name" value="PASTA_Pbp2x-like_1"/>
    <property type="match status" value="1"/>
</dbReference>
<dbReference type="eggNOG" id="COG2815">
    <property type="taxonomic scope" value="Bacteria"/>
</dbReference>
<evidence type="ECO:0000313" key="3">
    <source>
        <dbReference type="Proteomes" id="UP000005950"/>
    </source>
</evidence>
<dbReference type="SUPFAM" id="SSF54184">
    <property type="entry name" value="Penicillin-binding protein 2x (pbp-2x), c-terminal domain"/>
    <property type="match status" value="2"/>
</dbReference>
<dbReference type="PROSITE" id="PS51178">
    <property type="entry name" value="PASTA"/>
    <property type="match status" value="1"/>
</dbReference>
<protein>
    <submittedName>
        <fullName evidence="2">PASTA domain protein</fullName>
    </submittedName>
</protein>
<feature type="non-terminal residue" evidence="2">
    <location>
        <position position="1"/>
    </location>
</feature>
<dbReference type="RefSeq" id="WP_006058891.1">
    <property type="nucleotide sequence ID" value="NZ_GG657556.1"/>
</dbReference>
<dbReference type="Pfam" id="PF03793">
    <property type="entry name" value="PASTA"/>
    <property type="match status" value="2"/>
</dbReference>
<reference evidence="2 3" key="2">
    <citation type="submission" date="2009-02" db="EMBL/GenBank/DDBJ databases">
        <title>Draft genome sequence of Holdemania filiformis DSM 12042.</title>
        <authorList>
            <person name="Sudarsanam P."/>
            <person name="Ley R."/>
            <person name="Guruge J."/>
            <person name="Turnbaugh P.J."/>
            <person name="Mahowald M."/>
            <person name="Liep D."/>
            <person name="Gordon J."/>
        </authorList>
    </citation>
    <scope>NUCLEOTIDE SEQUENCE [LARGE SCALE GENOMIC DNA]</scope>
    <source>
        <strain evidence="2 3">DSM 12042</strain>
    </source>
</reference>
<name>B9Y7A6_9FIRM</name>
<evidence type="ECO:0000259" key="1">
    <source>
        <dbReference type="PROSITE" id="PS51178"/>
    </source>
</evidence>
<dbReference type="Proteomes" id="UP000005950">
    <property type="component" value="Unassembled WGS sequence"/>
</dbReference>
<dbReference type="SMART" id="SM00740">
    <property type="entry name" value="PASTA"/>
    <property type="match status" value="2"/>
</dbReference>
<comment type="caution">
    <text evidence="2">The sequence shown here is derived from an EMBL/GenBank/DDBJ whole genome shotgun (WGS) entry which is preliminary data.</text>
</comment>
<dbReference type="HOGENOM" id="CLU_1753526_0_0_9"/>
<dbReference type="EMBL" id="ACCF01000095">
    <property type="protein sequence ID" value="EEF68114.1"/>
    <property type="molecule type" value="Genomic_DNA"/>
</dbReference>